<dbReference type="RefSeq" id="WP_209660500.1">
    <property type="nucleotide sequence ID" value="NZ_JAGGLI010000011.1"/>
</dbReference>
<gene>
    <name evidence="1" type="ORF">J2Z35_001233</name>
</gene>
<proteinExistence type="predicted"/>
<evidence type="ECO:0000313" key="1">
    <source>
        <dbReference type="EMBL" id="MBP2027439.1"/>
    </source>
</evidence>
<evidence type="ECO:0000313" key="2">
    <source>
        <dbReference type="Proteomes" id="UP001314903"/>
    </source>
</evidence>
<sequence>MKNNDYLIENCIEKIKHSKFGDLIENIGYDFDSELDIYFIWHDSGFLERNEEFKSFIGKLLYDIFYINDIFNISVNYDYEKASIVKAISYDIQKEESIERGITIKNYSKGNIDSLYIHSCYEWRGLVA</sequence>
<name>A0ABS4KLF7_9FIRM</name>
<reference evidence="1 2" key="1">
    <citation type="submission" date="2021-03" db="EMBL/GenBank/DDBJ databases">
        <title>Genomic Encyclopedia of Type Strains, Phase IV (KMG-IV): sequencing the most valuable type-strain genomes for metagenomic binning, comparative biology and taxonomic classification.</title>
        <authorList>
            <person name="Goeker M."/>
        </authorList>
    </citation>
    <scope>NUCLEOTIDE SEQUENCE [LARGE SCALE GENOMIC DNA]</scope>
    <source>
        <strain evidence="1 2">DSM 27512</strain>
    </source>
</reference>
<organism evidence="1 2">
    <name type="scientific">Acetoanaerobium pronyense</name>
    <dbReference type="NCBI Taxonomy" id="1482736"/>
    <lineage>
        <taxon>Bacteria</taxon>
        <taxon>Bacillati</taxon>
        <taxon>Bacillota</taxon>
        <taxon>Clostridia</taxon>
        <taxon>Peptostreptococcales</taxon>
        <taxon>Filifactoraceae</taxon>
        <taxon>Acetoanaerobium</taxon>
    </lineage>
</organism>
<dbReference type="EMBL" id="JAGGLI010000011">
    <property type="protein sequence ID" value="MBP2027439.1"/>
    <property type="molecule type" value="Genomic_DNA"/>
</dbReference>
<protein>
    <submittedName>
        <fullName evidence="1">Uncharacterized protein</fullName>
    </submittedName>
</protein>
<comment type="caution">
    <text evidence="1">The sequence shown here is derived from an EMBL/GenBank/DDBJ whole genome shotgun (WGS) entry which is preliminary data.</text>
</comment>
<accession>A0ABS4KLF7</accession>
<dbReference type="Proteomes" id="UP001314903">
    <property type="component" value="Unassembled WGS sequence"/>
</dbReference>
<keyword evidence="2" id="KW-1185">Reference proteome</keyword>